<keyword evidence="3" id="KW-1185">Reference proteome</keyword>
<protein>
    <submittedName>
        <fullName evidence="2">Uncharacterized protein</fullName>
    </submittedName>
</protein>
<proteinExistence type="predicted"/>
<dbReference type="EMBL" id="JBKBDD010000023">
    <property type="protein sequence ID" value="MFN6548406.1"/>
    <property type="molecule type" value="Genomic_DNA"/>
</dbReference>
<gene>
    <name evidence="2" type="ORF">ACK4CT_35110</name>
</gene>
<reference evidence="2 3" key="1">
    <citation type="submission" date="2024-12" db="EMBL/GenBank/DDBJ databases">
        <title>The coexistence of Mycolicibacterium septicum and Mycolicibacterium nivoides in clinical samples.</title>
        <authorList>
            <person name="Wang C."/>
            <person name="Feng Y."/>
            <person name="Zong Z."/>
        </authorList>
    </citation>
    <scope>NUCLEOTIDE SEQUENCE [LARGE SCALE GENOMIC DNA]</scope>
    <source>
        <strain evidence="2 3">120309</strain>
    </source>
</reference>
<organism evidence="2 3">
    <name type="scientific">Mycolicibacterium nivoides</name>
    <dbReference type="NCBI Taxonomy" id="2487344"/>
    <lineage>
        <taxon>Bacteria</taxon>
        <taxon>Bacillati</taxon>
        <taxon>Actinomycetota</taxon>
        <taxon>Actinomycetes</taxon>
        <taxon>Mycobacteriales</taxon>
        <taxon>Mycobacteriaceae</taxon>
        <taxon>Mycolicibacterium</taxon>
    </lineage>
</organism>
<comment type="caution">
    <text evidence="2">The sequence shown here is derived from an EMBL/GenBank/DDBJ whole genome shotgun (WGS) entry which is preliminary data.</text>
</comment>
<evidence type="ECO:0000313" key="3">
    <source>
        <dbReference type="Proteomes" id="UP001635816"/>
    </source>
</evidence>
<accession>A0ABW9LKB5</accession>
<feature type="region of interest" description="Disordered" evidence="1">
    <location>
        <begin position="1"/>
        <end position="35"/>
    </location>
</feature>
<sequence>MHSDDEFVSLDEALAGVSPDDHPTTCGGSGQAPAAESDEFGVCLVCRTPYPVLINGLLPTHPTGIPWQNVDDVWRAYNNDL</sequence>
<dbReference type="Proteomes" id="UP001635816">
    <property type="component" value="Unassembled WGS sequence"/>
</dbReference>
<evidence type="ECO:0000256" key="1">
    <source>
        <dbReference type="SAM" id="MobiDB-lite"/>
    </source>
</evidence>
<evidence type="ECO:0000313" key="2">
    <source>
        <dbReference type="EMBL" id="MFN6548406.1"/>
    </source>
</evidence>
<name>A0ABW9LKB5_9MYCO</name>
<dbReference type="RefSeq" id="WP_409545927.1">
    <property type="nucleotide sequence ID" value="NZ_JBKBDD010000023.1"/>
</dbReference>